<protein>
    <submittedName>
        <fullName evidence="1">Fatty-acid oxidation protein subunit alpha</fullName>
    </submittedName>
</protein>
<dbReference type="Proteomes" id="UP000177870">
    <property type="component" value="Chromosome"/>
</dbReference>
<dbReference type="RefSeq" id="WP_070392136.1">
    <property type="nucleotide sequence ID" value="NZ_CP017599.1"/>
</dbReference>
<reference evidence="2" key="1">
    <citation type="submission" date="2016-10" db="EMBL/GenBank/DDBJ databases">
        <title>Comparative genomics uncovers the prolific and rare metabolic potential of the cyanobacterial genus Moorea.</title>
        <authorList>
            <person name="Leao T."/>
            <person name="Castelao G."/>
            <person name="Korobeynikov A."/>
            <person name="Monroe E.A."/>
            <person name="Podell S."/>
            <person name="Glukhov E."/>
            <person name="Allen E."/>
            <person name="Gerwick W.H."/>
            <person name="Gerwick L."/>
        </authorList>
    </citation>
    <scope>NUCLEOTIDE SEQUENCE [LARGE SCALE GENOMIC DNA]</scope>
    <source>
        <strain evidence="2">PAL-8-15-08-1</strain>
    </source>
</reference>
<dbReference type="STRING" id="1458985.BJP34_09475"/>
<dbReference type="InterPro" id="IPR011856">
    <property type="entry name" value="tRNA_endonuc-like_dom_sf"/>
</dbReference>
<dbReference type="Pfam" id="PF08814">
    <property type="entry name" value="XisH"/>
    <property type="match status" value="1"/>
</dbReference>
<evidence type="ECO:0000313" key="2">
    <source>
        <dbReference type="Proteomes" id="UP000177870"/>
    </source>
</evidence>
<proteinExistence type="predicted"/>
<name>A0A1D8TPX4_9CYAN</name>
<evidence type="ECO:0000313" key="1">
    <source>
        <dbReference type="EMBL" id="AOW99656.1"/>
    </source>
</evidence>
<gene>
    <name evidence="1" type="ORF">BJP34_09475</name>
</gene>
<dbReference type="GO" id="GO:0003676">
    <property type="term" value="F:nucleic acid binding"/>
    <property type="evidence" value="ECO:0007669"/>
    <property type="project" value="InterPro"/>
</dbReference>
<accession>A0A1D8TPX4</accession>
<dbReference type="CDD" id="cd22366">
    <property type="entry name" value="XisH-like"/>
    <property type="match status" value="1"/>
</dbReference>
<dbReference type="Gene3D" id="3.40.1350.10">
    <property type="match status" value="1"/>
</dbReference>
<dbReference type="KEGG" id="mpro:BJP34_09475"/>
<dbReference type="AlphaFoldDB" id="A0A1D8TPX4"/>
<dbReference type="InterPro" id="IPR011335">
    <property type="entry name" value="Restrct_endonuc-II-like"/>
</dbReference>
<dbReference type="InterPro" id="IPR014919">
    <property type="entry name" value="XisH"/>
</dbReference>
<organism evidence="1 2">
    <name type="scientific">Moorena producens PAL-8-15-08-1</name>
    <dbReference type="NCBI Taxonomy" id="1458985"/>
    <lineage>
        <taxon>Bacteria</taxon>
        <taxon>Bacillati</taxon>
        <taxon>Cyanobacteriota</taxon>
        <taxon>Cyanophyceae</taxon>
        <taxon>Coleofasciculales</taxon>
        <taxon>Coleofasciculaceae</taxon>
        <taxon>Moorena</taxon>
    </lineage>
</organism>
<sequence length="139" mass="16314">MPVRDYYHDSVRNALQKDGWTITHDPYRLKLTRKKNLYIDLGAERLIAAEKGVQKIAVEIKSFRSASEMKDLEEAVGQFVLYEHLLARYEPERKLYLAVPEDVRTSVFEEEAGQVLIEDKIIRIFTFDVNQEELITWIP</sequence>
<dbReference type="OrthoDB" id="456752at2"/>
<dbReference type="SUPFAM" id="SSF52980">
    <property type="entry name" value="Restriction endonuclease-like"/>
    <property type="match status" value="1"/>
</dbReference>
<dbReference type="EMBL" id="CP017599">
    <property type="protein sequence ID" value="AOW99656.1"/>
    <property type="molecule type" value="Genomic_DNA"/>
</dbReference>